<evidence type="ECO:0000256" key="4">
    <source>
        <dbReference type="ARBA" id="ARBA00022692"/>
    </source>
</evidence>
<keyword evidence="14" id="KW-1185">Reference proteome</keyword>
<dbReference type="PANTHER" id="PTHR12924:SF0">
    <property type="entry name" value="TRANSLOCON-ASSOCIATED PROTEIN SUBUNIT ALPHA"/>
    <property type="match status" value="1"/>
</dbReference>
<protein>
    <recommendedName>
        <fullName evidence="3">Translocon-associated protein subunit alpha</fullName>
    </recommendedName>
    <alternativeName>
        <fullName evidence="11">Signal sequence receptor subunit alpha</fullName>
    </alternativeName>
</protein>
<comment type="subunit">
    <text evidence="10">Heterotetramer of TRAP-alpha, TRAP-beta, TRAP-delta and TRAP-gamma. Interacts with palmitoylated calnexin (CALX), the interaction is required for efficient folding of glycosylated proteins.</text>
</comment>
<organism evidence="15">
    <name type="scientific">Taenia asiatica</name>
    <name type="common">Asian tapeworm</name>
    <dbReference type="NCBI Taxonomy" id="60517"/>
    <lineage>
        <taxon>Eukaryota</taxon>
        <taxon>Metazoa</taxon>
        <taxon>Spiralia</taxon>
        <taxon>Lophotrochozoa</taxon>
        <taxon>Platyhelminthes</taxon>
        <taxon>Cestoda</taxon>
        <taxon>Eucestoda</taxon>
        <taxon>Cyclophyllidea</taxon>
        <taxon>Taeniidae</taxon>
        <taxon>Taenia</taxon>
    </lineage>
</organism>
<reference evidence="13 14" key="2">
    <citation type="submission" date="2018-11" db="EMBL/GenBank/DDBJ databases">
        <authorList>
            <consortium name="Pathogen Informatics"/>
        </authorList>
    </citation>
    <scope>NUCLEOTIDE SEQUENCE [LARGE SCALE GENOMIC DNA]</scope>
</reference>
<gene>
    <name evidence="13" type="ORF">TASK_LOCUS3253</name>
</gene>
<feature type="transmembrane region" description="Helical" evidence="12">
    <location>
        <begin position="208"/>
        <end position="230"/>
    </location>
</feature>
<comment type="similarity">
    <text evidence="2">Belongs to the TRAP-alpha family.</text>
</comment>
<evidence type="ECO:0000313" key="14">
    <source>
        <dbReference type="Proteomes" id="UP000282613"/>
    </source>
</evidence>
<dbReference type="Pfam" id="PF03896">
    <property type="entry name" value="TRAP_alpha"/>
    <property type="match status" value="1"/>
</dbReference>
<proteinExistence type="inferred from homology"/>
<evidence type="ECO:0000313" key="13">
    <source>
        <dbReference type="EMBL" id="VDK31503.1"/>
    </source>
</evidence>
<sequence>MHTNADKGLTLKAIIFAVLTSCYATWFLFSAIEALCQEVEIGDEEPPLPLHPPSDKEPATNENDFYKGSPDMSAILSFINPPLGQLQSPSSISLVAGKPASFIVSLENSRNSLNSYSLQILEAALHYPRYFGYHIQNFTAQRLQNTLEPKQQASLHYTFVPAAQLTGQHFDLAVILTYHDQTGKLYSHALFNETIAFLEDAEGMDVELIFLGLLIVGVCILVLIFIWHWISKKASRRPHSGKSSAAFNGTDGATFNEYVTKKSSNQPNSGNGTYSMAFAVPRANYSSSSYRYQGSQKWKPPVQF</sequence>
<keyword evidence="7 12" id="KW-1133">Transmembrane helix</keyword>
<comment type="function">
    <text evidence="9">TRAP proteins are part of a complex whose function is to bind calcium to the ER membrane and thereby regulate the retention of ER resident proteins. May be involved in the recycling of the translocation apparatus after completion of the translocation process or may function as a membrane-bound chaperone facilitating folding of translocated proteins.</text>
</comment>
<dbReference type="PANTHER" id="PTHR12924">
    <property type="entry name" value="TRANSLOCON-ASSOCIATED PROTEIN, ALPHA SUBUNIT"/>
    <property type="match status" value="1"/>
</dbReference>
<feature type="transmembrane region" description="Helical" evidence="12">
    <location>
        <begin position="9"/>
        <end position="29"/>
    </location>
</feature>
<evidence type="ECO:0000256" key="3">
    <source>
        <dbReference type="ARBA" id="ARBA00020280"/>
    </source>
</evidence>
<evidence type="ECO:0000256" key="2">
    <source>
        <dbReference type="ARBA" id="ARBA00006776"/>
    </source>
</evidence>
<keyword evidence="8 12" id="KW-0472">Membrane</keyword>
<evidence type="ECO:0000256" key="1">
    <source>
        <dbReference type="ARBA" id="ARBA00004115"/>
    </source>
</evidence>
<evidence type="ECO:0000256" key="7">
    <source>
        <dbReference type="ARBA" id="ARBA00022989"/>
    </source>
</evidence>
<keyword evidence="4 12" id="KW-0812">Transmembrane</keyword>
<evidence type="ECO:0000313" key="15">
    <source>
        <dbReference type="WBParaSite" id="TASK_0000325201-mRNA-1"/>
    </source>
</evidence>
<dbReference type="AlphaFoldDB" id="A0A0R3W0Q1"/>
<name>A0A0R3W0Q1_TAEAS</name>
<evidence type="ECO:0000256" key="9">
    <source>
        <dbReference type="ARBA" id="ARBA00025620"/>
    </source>
</evidence>
<evidence type="ECO:0000256" key="8">
    <source>
        <dbReference type="ARBA" id="ARBA00023136"/>
    </source>
</evidence>
<reference evidence="15" key="1">
    <citation type="submission" date="2017-02" db="UniProtKB">
        <authorList>
            <consortium name="WormBaseParasite"/>
        </authorList>
    </citation>
    <scope>IDENTIFICATION</scope>
</reference>
<dbReference type="GO" id="GO:0005789">
    <property type="term" value="C:endoplasmic reticulum membrane"/>
    <property type="evidence" value="ECO:0007669"/>
    <property type="project" value="UniProtKB-SubCell"/>
</dbReference>
<dbReference type="InterPro" id="IPR005595">
    <property type="entry name" value="TRAP_alpha"/>
</dbReference>
<dbReference type="STRING" id="60517.A0A0R3W0Q1"/>
<evidence type="ECO:0000256" key="12">
    <source>
        <dbReference type="SAM" id="Phobius"/>
    </source>
</evidence>
<evidence type="ECO:0000256" key="6">
    <source>
        <dbReference type="ARBA" id="ARBA00022824"/>
    </source>
</evidence>
<evidence type="ECO:0000256" key="11">
    <source>
        <dbReference type="ARBA" id="ARBA00031071"/>
    </source>
</evidence>
<evidence type="ECO:0000256" key="10">
    <source>
        <dbReference type="ARBA" id="ARBA00025854"/>
    </source>
</evidence>
<dbReference type="OrthoDB" id="1926781at2759"/>
<dbReference type="WBParaSite" id="TASK_0000325201-mRNA-1">
    <property type="protein sequence ID" value="TASK_0000325201-mRNA-1"/>
    <property type="gene ID" value="TASK_0000325201"/>
</dbReference>
<accession>A0A0R3W0Q1</accession>
<comment type="subcellular location">
    <subcellularLocation>
        <location evidence="1">Endoplasmic reticulum membrane</location>
        <topology evidence="1">Single-pass type I membrane protein</topology>
    </subcellularLocation>
</comment>
<dbReference type="Proteomes" id="UP000282613">
    <property type="component" value="Unassembled WGS sequence"/>
</dbReference>
<keyword evidence="6" id="KW-0256">Endoplasmic reticulum</keyword>
<evidence type="ECO:0000256" key="5">
    <source>
        <dbReference type="ARBA" id="ARBA00022729"/>
    </source>
</evidence>
<keyword evidence="5" id="KW-0732">Signal</keyword>
<dbReference type="EMBL" id="UYRS01018292">
    <property type="protein sequence ID" value="VDK31503.1"/>
    <property type="molecule type" value="Genomic_DNA"/>
</dbReference>